<name>A0A420ELC6_9ALTE</name>
<keyword evidence="1" id="KW-0732">Signal</keyword>
<dbReference type="RefSeq" id="WP_120353325.1">
    <property type="nucleotide sequence ID" value="NZ_RAQO01000002.1"/>
</dbReference>
<feature type="chain" id="PRO_5019249174" evidence="1">
    <location>
        <begin position="28"/>
        <end position="249"/>
    </location>
</feature>
<reference evidence="2 3" key="1">
    <citation type="submission" date="2018-09" db="EMBL/GenBank/DDBJ databases">
        <authorList>
            <person name="Wang Z."/>
        </authorList>
    </citation>
    <scope>NUCLEOTIDE SEQUENCE [LARGE SCALE GENOMIC DNA]</scope>
    <source>
        <strain evidence="2 3">ALS 81</strain>
    </source>
</reference>
<dbReference type="EMBL" id="RAQO01000002">
    <property type="protein sequence ID" value="RKF21522.1"/>
    <property type="molecule type" value="Genomic_DNA"/>
</dbReference>
<accession>A0A420ELC6</accession>
<feature type="signal peptide" evidence="1">
    <location>
        <begin position="1"/>
        <end position="27"/>
    </location>
</feature>
<protein>
    <submittedName>
        <fullName evidence="2">PEP-CTERM sorting domain-containing protein</fullName>
    </submittedName>
</protein>
<dbReference type="NCBIfam" id="TIGR02595">
    <property type="entry name" value="PEP_CTERM"/>
    <property type="match status" value="1"/>
</dbReference>
<evidence type="ECO:0000313" key="2">
    <source>
        <dbReference type="EMBL" id="RKF21522.1"/>
    </source>
</evidence>
<evidence type="ECO:0000256" key="1">
    <source>
        <dbReference type="SAM" id="SignalP"/>
    </source>
</evidence>
<sequence>MFAAKTLKFVRCWFALLLLCVSSSSIASPLKCNNLSVSSGGFSNLLSGSPCVVDDGDQFSWNASDIAGSSYNYSYNISLGSESLSDVANVLGFMTDYGLSHSSLNGNYNGTYSFLDDNGFVIESLIHLGKDSYGSDQANSGLLSGTWLTPVAANFMTVKSAQSFLLYYYSPGQTSGAWSTDGIFNQPKGKNQAQQQGVSHINWWALDSVFSPVVFDVPPAPSIPEPSSIILLLLSAIAMCFKARKAERL</sequence>
<dbReference type="AlphaFoldDB" id="A0A420ELC6"/>
<proteinExistence type="predicted"/>
<comment type="caution">
    <text evidence="2">The sequence shown here is derived from an EMBL/GenBank/DDBJ whole genome shotgun (WGS) entry which is preliminary data.</text>
</comment>
<evidence type="ECO:0000313" key="3">
    <source>
        <dbReference type="Proteomes" id="UP000286482"/>
    </source>
</evidence>
<keyword evidence="3" id="KW-1185">Reference proteome</keyword>
<dbReference type="Proteomes" id="UP000286482">
    <property type="component" value="Unassembled WGS sequence"/>
</dbReference>
<gene>
    <name evidence="2" type="ORF">DBZ36_02415</name>
</gene>
<dbReference type="InterPro" id="IPR013424">
    <property type="entry name" value="Ice-binding_C"/>
</dbReference>
<organism evidence="2 3">
    <name type="scientific">Alginatibacterium sediminis</name>
    <dbReference type="NCBI Taxonomy" id="2164068"/>
    <lineage>
        <taxon>Bacteria</taxon>
        <taxon>Pseudomonadati</taxon>
        <taxon>Pseudomonadota</taxon>
        <taxon>Gammaproteobacteria</taxon>
        <taxon>Alteromonadales</taxon>
        <taxon>Alteromonadaceae</taxon>
        <taxon>Alginatibacterium</taxon>
    </lineage>
</organism>